<gene>
    <name evidence="3" type="primary">dnaJ</name>
    <name evidence="3" type="ordered locus">BDU_603</name>
</gene>
<evidence type="ECO:0000313" key="3">
    <source>
        <dbReference type="EMBL" id="ACH93540.1"/>
    </source>
</evidence>
<dbReference type="SUPFAM" id="SSF46565">
    <property type="entry name" value="Chaperone J-domain"/>
    <property type="match status" value="1"/>
</dbReference>
<protein>
    <submittedName>
        <fullName evidence="3">Chaperone protein DnaJ</fullName>
    </submittedName>
</protein>
<dbReference type="PROSITE" id="PS50076">
    <property type="entry name" value="DNAJ_2"/>
    <property type="match status" value="1"/>
</dbReference>
<dbReference type="CDD" id="cd06257">
    <property type="entry name" value="DnaJ"/>
    <property type="match status" value="1"/>
</dbReference>
<feature type="transmembrane region" description="Helical" evidence="1">
    <location>
        <begin position="64"/>
        <end position="83"/>
    </location>
</feature>
<dbReference type="eggNOG" id="COG1076">
    <property type="taxonomic scope" value="Bacteria"/>
</dbReference>
<accession>B5RMF4</accession>
<evidence type="ECO:0000256" key="1">
    <source>
        <dbReference type="SAM" id="Phobius"/>
    </source>
</evidence>
<reference evidence="3 4" key="1">
    <citation type="journal article" date="2008" name="PLoS Genet.">
        <title>The genome of Borrelia recurrentis, the agent of deadly louse-borne relapsing fever, is a degraded subset of tick-borne Borrelia duttonii.</title>
        <authorList>
            <person name="Lescot M."/>
            <person name="Audic S."/>
            <person name="Robert C."/>
            <person name="Nguyen T.T."/>
            <person name="Blanc G."/>
            <person name="Cutler S.J."/>
            <person name="Wincker P."/>
            <person name="Couloux A."/>
            <person name="Claverie J.-M."/>
            <person name="Raoult D."/>
            <person name="Drancourt M."/>
        </authorList>
    </citation>
    <scope>NUCLEOTIDE SEQUENCE [LARGE SCALE GENOMIC DNA]</scope>
    <source>
        <strain evidence="3 4">Ly</strain>
    </source>
</reference>
<dbReference type="HOGENOM" id="CLU_1275658_0_0_12"/>
<dbReference type="KEGG" id="bdu:BDU_603"/>
<dbReference type="AlphaFoldDB" id="B5RMF4"/>
<dbReference type="Gene3D" id="1.10.287.110">
    <property type="entry name" value="DnaJ domain"/>
    <property type="match status" value="1"/>
</dbReference>
<keyword evidence="4" id="KW-1185">Reference proteome</keyword>
<dbReference type="InterPro" id="IPR050817">
    <property type="entry name" value="DjlA_DnaK_co-chaperone"/>
</dbReference>
<dbReference type="PANTHER" id="PTHR24074">
    <property type="entry name" value="CO-CHAPERONE PROTEIN DJLA"/>
    <property type="match status" value="1"/>
</dbReference>
<keyword evidence="1" id="KW-1133">Transmembrane helix</keyword>
<evidence type="ECO:0000259" key="2">
    <source>
        <dbReference type="PROSITE" id="PS50076"/>
    </source>
</evidence>
<keyword evidence="1" id="KW-0472">Membrane</keyword>
<feature type="transmembrane region" description="Helical" evidence="1">
    <location>
        <begin position="12"/>
        <end position="43"/>
    </location>
</feature>
<proteinExistence type="predicted"/>
<dbReference type="InterPro" id="IPR001623">
    <property type="entry name" value="DnaJ_domain"/>
</dbReference>
<sequence length="254" mass="30012">MIVAVYNLFQIIFLLLPFILIFSPFILGIFFIFFILSIIYSILGGFRISTTTRDYFYSKSREFEFYKLSFLLMAKLISILGSMTGEQLNYISFIMSSLNLSERDKSELYNLFHFSVTQNRNADKILYTLKLGYFQRKDLFVWLVSVLKEINNLARCKSLEGDKFISYVSSFLELDFESYDSYKNVDIKVVSPYEVLGLKYDASDDDIKRAYKKLVIQYHPDKFENEPVKQKEANEKFIRIQDAYEKISKERNLK</sequence>
<feature type="domain" description="J" evidence="2">
    <location>
        <begin position="191"/>
        <end position="254"/>
    </location>
</feature>
<dbReference type="STRING" id="412419.BDU_603"/>
<dbReference type="Pfam" id="PF00226">
    <property type="entry name" value="DnaJ"/>
    <property type="match status" value="1"/>
</dbReference>
<dbReference type="PRINTS" id="PR00625">
    <property type="entry name" value="JDOMAIN"/>
</dbReference>
<keyword evidence="1" id="KW-0812">Transmembrane</keyword>
<dbReference type="SMART" id="SM00271">
    <property type="entry name" value="DnaJ"/>
    <property type="match status" value="1"/>
</dbReference>
<organism evidence="3 4">
    <name type="scientific">Borrelia duttonii (strain Ly)</name>
    <dbReference type="NCBI Taxonomy" id="412419"/>
    <lineage>
        <taxon>Bacteria</taxon>
        <taxon>Pseudomonadati</taxon>
        <taxon>Spirochaetota</taxon>
        <taxon>Spirochaetia</taxon>
        <taxon>Spirochaetales</taxon>
        <taxon>Borreliaceae</taxon>
        <taxon>Borrelia</taxon>
    </lineage>
</organism>
<dbReference type="Proteomes" id="UP000000611">
    <property type="component" value="Chromosome"/>
</dbReference>
<dbReference type="InterPro" id="IPR036869">
    <property type="entry name" value="J_dom_sf"/>
</dbReference>
<name>B5RMF4_BORDL</name>
<evidence type="ECO:0000313" key="4">
    <source>
        <dbReference type="Proteomes" id="UP000000611"/>
    </source>
</evidence>
<dbReference type="EMBL" id="CP000976">
    <property type="protein sequence ID" value="ACH93540.1"/>
    <property type="molecule type" value="Genomic_DNA"/>
</dbReference>